<dbReference type="PANTHER" id="PTHR15606:SF4">
    <property type="entry name" value="DNAJ HOMOLOG SUBFAMILY C MEMBER 8"/>
    <property type="match status" value="1"/>
</dbReference>
<accession>A0A7S3NLG0</accession>
<gene>
    <name evidence="3" type="ORF">ALAG00032_LOCUS9085</name>
</gene>
<dbReference type="AlphaFoldDB" id="A0A7S3NLG0"/>
<dbReference type="PRINTS" id="PR00625">
    <property type="entry name" value="JDOMAIN"/>
</dbReference>
<dbReference type="SUPFAM" id="SSF46565">
    <property type="entry name" value="Chaperone J-domain"/>
    <property type="match status" value="1"/>
</dbReference>
<dbReference type="InterPro" id="IPR036869">
    <property type="entry name" value="J_dom_sf"/>
</dbReference>
<feature type="domain" description="J" evidence="2">
    <location>
        <begin position="48"/>
        <end position="129"/>
    </location>
</feature>
<evidence type="ECO:0000256" key="1">
    <source>
        <dbReference type="SAM" id="MobiDB-lite"/>
    </source>
</evidence>
<dbReference type="Pfam" id="PF00226">
    <property type="entry name" value="DnaJ"/>
    <property type="match status" value="1"/>
</dbReference>
<proteinExistence type="predicted"/>
<dbReference type="EMBL" id="HBIJ01013404">
    <property type="protein sequence ID" value="CAE0368322.1"/>
    <property type="molecule type" value="Transcribed_RNA"/>
</dbReference>
<reference evidence="3" key="1">
    <citation type="submission" date="2021-01" db="EMBL/GenBank/DDBJ databases">
        <authorList>
            <person name="Corre E."/>
            <person name="Pelletier E."/>
            <person name="Niang G."/>
            <person name="Scheremetjew M."/>
            <person name="Finn R."/>
            <person name="Kale V."/>
            <person name="Holt S."/>
            <person name="Cochrane G."/>
            <person name="Meng A."/>
            <person name="Brown T."/>
            <person name="Cohen L."/>
        </authorList>
    </citation>
    <scope>NUCLEOTIDE SEQUENCE</scope>
    <source>
        <strain evidence="3">CCMP1510</strain>
    </source>
</reference>
<sequence length="250" mass="30113">MKLKKKAKKKKRRLTNPITEKYKNQELGSSSEHIERLNHKHAEFRNLNPYLVLQLDTDATIDDIKMRYRRLSALCHPDKNLADGNRARCAFEAIKTAYQQLNDPKLRDRTILVIEGARQRALRAYDALKLKNPLVEPPDLDKHIMKTFAENEMRRRDVEEHKRAHAARERAQEEERKKVEQEDKLFEEQWNADQRRNTRMDFWQQFQEDESRAGNQKRIRSAKNFKQQQKVDHKPKYGQVDLQSWRREWK</sequence>
<name>A0A7S3NLG0_9STRA</name>
<dbReference type="Gene3D" id="1.10.287.110">
    <property type="entry name" value="DnaJ domain"/>
    <property type="match status" value="1"/>
</dbReference>
<dbReference type="CDD" id="cd06257">
    <property type="entry name" value="DnaJ"/>
    <property type="match status" value="1"/>
</dbReference>
<protein>
    <recommendedName>
        <fullName evidence="2">J domain-containing protein</fullName>
    </recommendedName>
</protein>
<dbReference type="InterPro" id="IPR042858">
    <property type="entry name" value="DNAJC8"/>
</dbReference>
<dbReference type="GO" id="GO:0005634">
    <property type="term" value="C:nucleus"/>
    <property type="evidence" value="ECO:0007669"/>
    <property type="project" value="TreeGrafter"/>
</dbReference>
<evidence type="ECO:0000313" key="3">
    <source>
        <dbReference type="EMBL" id="CAE0368322.1"/>
    </source>
</evidence>
<dbReference type="InterPro" id="IPR001623">
    <property type="entry name" value="DnaJ_domain"/>
</dbReference>
<feature type="region of interest" description="Disordered" evidence="1">
    <location>
        <begin position="1"/>
        <end position="27"/>
    </location>
</feature>
<feature type="compositionally biased region" description="Basic residues" evidence="1">
    <location>
        <begin position="1"/>
        <end position="14"/>
    </location>
</feature>
<dbReference type="PROSITE" id="PS50076">
    <property type="entry name" value="DNAJ_2"/>
    <property type="match status" value="1"/>
</dbReference>
<feature type="region of interest" description="Disordered" evidence="1">
    <location>
        <begin position="203"/>
        <end position="250"/>
    </location>
</feature>
<organism evidence="3">
    <name type="scientific">Aureoumbra lagunensis</name>
    <dbReference type="NCBI Taxonomy" id="44058"/>
    <lineage>
        <taxon>Eukaryota</taxon>
        <taxon>Sar</taxon>
        <taxon>Stramenopiles</taxon>
        <taxon>Ochrophyta</taxon>
        <taxon>Pelagophyceae</taxon>
        <taxon>Pelagomonadales</taxon>
        <taxon>Aureoumbra</taxon>
    </lineage>
</organism>
<dbReference type="PANTHER" id="PTHR15606">
    <property type="entry name" value="DNAJ HOMOLOG SUBFAMILY C MEMBER 8/LIPOPOLYSACCHARIDE SPECIFIC RESPONSE-7-RELATED"/>
    <property type="match status" value="1"/>
</dbReference>
<feature type="region of interest" description="Disordered" evidence="1">
    <location>
        <begin position="155"/>
        <end position="191"/>
    </location>
</feature>
<dbReference type="SMART" id="SM00271">
    <property type="entry name" value="DnaJ"/>
    <property type="match status" value="1"/>
</dbReference>
<evidence type="ECO:0000259" key="2">
    <source>
        <dbReference type="PROSITE" id="PS50076"/>
    </source>
</evidence>